<organism evidence="1 2">
    <name type="scientific">Acinetobacter phage Presley</name>
    <dbReference type="NCBI Taxonomy" id="1406780"/>
    <lineage>
        <taxon>Viruses</taxon>
        <taxon>Duplodnaviria</taxon>
        <taxon>Heunggongvirae</taxon>
        <taxon>Uroviricota</taxon>
        <taxon>Caudoviricetes</taxon>
        <taxon>Schitoviridae</taxon>
        <taxon>Presleyvirus</taxon>
        <taxon>Presleyvirus presley</taxon>
    </lineage>
</organism>
<evidence type="ECO:0000313" key="1">
    <source>
        <dbReference type="EMBL" id="AGY48084.1"/>
    </source>
</evidence>
<name>U5PW00_9CAUD</name>
<dbReference type="Proteomes" id="UP000017656">
    <property type="component" value="Segment"/>
</dbReference>
<evidence type="ECO:0000313" key="2">
    <source>
        <dbReference type="Proteomes" id="UP000017656"/>
    </source>
</evidence>
<accession>U5PW00</accession>
<keyword evidence="2" id="KW-1185">Reference proteome</keyword>
<dbReference type="EMBL" id="KF669658">
    <property type="protein sequence ID" value="AGY48084.1"/>
    <property type="molecule type" value="Genomic_DNA"/>
</dbReference>
<dbReference type="OrthoDB" id="24011at10239"/>
<protein>
    <submittedName>
        <fullName evidence="1">Uncharacterized protein</fullName>
    </submittedName>
</protein>
<dbReference type="RefSeq" id="YP_009007585.1">
    <property type="nucleotide sequence ID" value="NC_023581.1"/>
</dbReference>
<sequence length="174" mass="19111">MQHQQPYKPYAAFGSRDTPDDVLEIMAMIGGELEAMGFTMRNGGASGADEAFLTNIQNPSTVELYLPWQGFNGYESDMSEPKAFAYEVAFLNHPNWSACNEKVRKLHARNSYIALGLDSKDTKSLFGVCWTPNGACVGGSGQTIRVLDTNLIPVFNLGEGEHVLDALIEFVNKL</sequence>
<reference evidence="1 2" key="1">
    <citation type="journal article" date="2013" name="Genome Announc.">
        <title>Complete Genome of Acinetobacter baumannii N4-Like Podophage Presley.</title>
        <authorList>
            <person name="Farmer N.G."/>
            <person name="Wood T.L."/>
            <person name="Chamakura K.R."/>
            <person name="Kuty Everett G.F."/>
        </authorList>
    </citation>
    <scope>NUCLEOTIDE SEQUENCE [LARGE SCALE GENOMIC DNA]</scope>
</reference>
<dbReference type="KEGG" id="vg:18504155"/>
<gene>
    <name evidence="1" type="ORF">Presley_17</name>
</gene>
<proteinExistence type="predicted"/>
<dbReference type="GeneID" id="18504155"/>